<dbReference type="Proteomes" id="UP000265566">
    <property type="component" value="Chromosome 7"/>
</dbReference>
<dbReference type="AlphaFoldDB" id="A0A396GUU1"/>
<evidence type="ECO:0000313" key="1">
    <source>
        <dbReference type="EMBL" id="RHN44862.1"/>
    </source>
</evidence>
<sequence length="232" mass="26100">MITILAEVSHISARCCRERNGWRLSHRALTSMFASGLSSSVIREIFAYTSISNKRYKQCLHTLAYQTRGTNNVFNHFNQFPTHHVPQVRLVKSKLEADVVAENNGHGQNRFGINSSNLPFFQAKTSFHDGASTSFSSYRGEQGLMVSSSSSFLARDFKFGDIRNQNHRVKNSNFGFFIRTNVMPHKFTSDVRNNNPFGIQLNNGAEMVGIGTMNNGLRALVKITMKGVKMKI</sequence>
<reference evidence="1" key="1">
    <citation type="journal article" date="2018" name="Nat. Plants">
        <title>Whole-genome landscape of Medicago truncatula symbiotic genes.</title>
        <authorList>
            <person name="Pecrix Y."/>
            <person name="Gamas P."/>
            <person name="Carrere S."/>
        </authorList>
    </citation>
    <scope>NUCLEOTIDE SEQUENCE</scope>
    <source>
        <tissue evidence="1">Leaves</tissue>
    </source>
</reference>
<comment type="caution">
    <text evidence="1">The sequence shown here is derived from an EMBL/GenBank/DDBJ whole genome shotgun (WGS) entry which is preliminary data.</text>
</comment>
<dbReference type="Gramene" id="rna39029">
    <property type="protein sequence ID" value="RHN44862.1"/>
    <property type="gene ID" value="gene39029"/>
</dbReference>
<name>A0A396GUU1_MEDTR</name>
<accession>A0A396GUU1</accession>
<dbReference type="EMBL" id="PSQE01000007">
    <property type="protein sequence ID" value="RHN44862.1"/>
    <property type="molecule type" value="Genomic_DNA"/>
</dbReference>
<proteinExistence type="predicted"/>
<organism evidence="1">
    <name type="scientific">Medicago truncatula</name>
    <name type="common">Barrel medic</name>
    <name type="synonym">Medicago tribuloides</name>
    <dbReference type="NCBI Taxonomy" id="3880"/>
    <lineage>
        <taxon>Eukaryota</taxon>
        <taxon>Viridiplantae</taxon>
        <taxon>Streptophyta</taxon>
        <taxon>Embryophyta</taxon>
        <taxon>Tracheophyta</taxon>
        <taxon>Spermatophyta</taxon>
        <taxon>Magnoliopsida</taxon>
        <taxon>eudicotyledons</taxon>
        <taxon>Gunneridae</taxon>
        <taxon>Pentapetalae</taxon>
        <taxon>rosids</taxon>
        <taxon>fabids</taxon>
        <taxon>Fabales</taxon>
        <taxon>Fabaceae</taxon>
        <taxon>Papilionoideae</taxon>
        <taxon>50 kb inversion clade</taxon>
        <taxon>NPAAA clade</taxon>
        <taxon>Hologalegina</taxon>
        <taxon>IRL clade</taxon>
        <taxon>Trifolieae</taxon>
        <taxon>Medicago</taxon>
    </lineage>
</organism>
<protein>
    <submittedName>
        <fullName evidence="1">Uncharacterized protein</fullName>
    </submittedName>
</protein>
<gene>
    <name evidence="1" type="ORF">MtrunA17_Chr7g0223991</name>
</gene>